<dbReference type="HOGENOM" id="CLU_000604_86_7_0"/>
<dbReference type="InterPro" id="IPR050095">
    <property type="entry name" value="ECF_ABC_transporter_ATP-bd"/>
</dbReference>
<dbReference type="AlphaFoldDB" id="E8N576"/>
<dbReference type="PROSITE" id="PS50893">
    <property type="entry name" value="ABC_TRANSPORTER_2"/>
    <property type="match status" value="2"/>
</dbReference>
<dbReference type="PANTHER" id="PTHR43553">
    <property type="entry name" value="HEAVY METAL TRANSPORTER"/>
    <property type="match status" value="1"/>
</dbReference>
<dbReference type="InterPro" id="IPR017871">
    <property type="entry name" value="ABC_transporter-like_CS"/>
</dbReference>
<dbReference type="FunFam" id="3.40.50.300:FF:000224">
    <property type="entry name" value="Energy-coupling factor transporter ATP-binding protein EcfA"/>
    <property type="match status" value="1"/>
</dbReference>
<evidence type="ECO:0000256" key="10">
    <source>
        <dbReference type="ARBA" id="ARBA00025157"/>
    </source>
</evidence>
<protein>
    <submittedName>
        <fullName evidence="12">ABC transporter ATP-binding protein</fullName>
    </submittedName>
</protein>
<dbReference type="FunCoup" id="E8N576">
    <property type="interactions" value="23"/>
</dbReference>
<keyword evidence="4" id="KW-1003">Cell membrane</keyword>
<keyword evidence="7 12" id="KW-0067">ATP-binding</keyword>
<keyword evidence="13" id="KW-1185">Reference proteome</keyword>
<dbReference type="SUPFAM" id="SSF52540">
    <property type="entry name" value="P-loop containing nucleoside triphosphate hydrolases"/>
    <property type="match status" value="2"/>
</dbReference>
<dbReference type="InterPro" id="IPR003439">
    <property type="entry name" value="ABC_transporter-like_ATP-bd"/>
</dbReference>
<evidence type="ECO:0000256" key="4">
    <source>
        <dbReference type="ARBA" id="ARBA00022475"/>
    </source>
</evidence>
<evidence type="ECO:0000256" key="7">
    <source>
        <dbReference type="ARBA" id="ARBA00022840"/>
    </source>
</evidence>
<dbReference type="GO" id="GO:0042626">
    <property type="term" value="F:ATPase-coupled transmembrane transporter activity"/>
    <property type="evidence" value="ECO:0007669"/>
    <property type="project" value="TreeGrafter"/>
</dbReference>
<dbReference type="InterPro" id="IPR003593">
    <property type="entry name" value="AAA+_ATPase"/>
</dbReference>
<feature type="domain" description="ABC transporter" evidence="11">
    <location>
        <begin position="10"/>
        <end position="250"/>
    </location>
</feature>
<dbReference type="InterPro" id="IPR015856">
    <property type="entry name" value="ABC_transpr_CbiO/EcfA_su"/>
</dbReference>
<comment type="function">
    <text evidence="10">Probably part of an ABC transporter complex. Responsible for energy coupling to the transport system.</text>
</comment>
<dbReference type="PANTHER" id="PTHR43553:SF23">
    <property type="entry name" value="ABC TRANSPORTER ATP-BINDING COMPONENT"/>
    <property type="match status" value="1"/>
</dbReference>
<keyword evidence="9" id="KW-0472">Membrane</keyword>
<comment type="subcellular location">
    <subcellularLocation>
        <location evidence="1">Cell membrane</location>
        <topology evidence="1">Peripheral membrane protein</topology>
    </subcellularLocation>
</comment>
<keyword evidence="6" id="KW-0547">Nucleotide-binding</keyword>
<reference evidence="12 13" key="1">
    <citation type="submission" date="2010-12" db="EMBL/GenBank/DDBJ databases">
        <title>Whole genome sequence of Anaerolinea thermophila UNI-1.</title>
        <authorList>
            <person name="Narita-Yamada S."/>
            <person name="Kishi E."/>
            <person name="Watanabe Y."/>
            <person name="Takasaki K."/>
            <person name="Ankai A."/>
            <person name="Oguchi A."/>
            <person name="Fukui S."/>
            <person name="Takahashi M."/>
            <person name="Yashiro I."/>
            <person name="Hosoyama A."/>
            <person name="Sekiguchi Y."/>
            <person name="Hanada S."/>
            <person name="Fujita N."/>
        </authorList>
    </citation>
    <scope>NUCLEOTIDE SEQUENCE [LARGE SCALE GENOMIC DNA]</scope>
    <source>
        <strain evidence="13">DSM 14523 / JCM 11388 / NBRC 100420 / UNI-1</strain>
    </source>
</reference>
<dbReference type="STRING" id="926569.ANT_15620"/>
<evidence type="ECO:0000259" key="11">
    <source>
        <dbReference type="PROSITE" id="PS50893"/>
    </source>
</evidence>
<dbReference type="CDD" id="cd03225">
    <property type="entry name" value="ABC_cobalt_CbiO_domain1"/>
    <property type="match status" value="2"/>
</dbReference>
<evidence type="ECO:0000256" key="8">
    <source>
        <dbReference type="ARBA" id="ARBA00022967"/>
    </source>
</evidence>
<evidence type="ECO:0000256" key="6">
    <source>
        <dbReference type="ARBA" id="ARBA00022741"/>
    </source>
</evidence>
<dbReference type="Proteomes" id="UP000008922">
    <property type="component" value="Chromosome"/>
</dbReference>
<accession>E8N576</accession>
<proteinExistence type="inferred from homology"/>
<dbReference type="GO" id="GO:0016887">
    <property type="term" value="F:ATP hydrolysis activity"/>
    <property type="evidence" value="ECO:0007669"/>
    <property type="project" value="InterPro"/>
</dbReference>
<dbReference type="OrthoDB" id="501320at2"/>
<keyword evidence="8" id="KW-1278">Translocase</keyword>
<evidence type="ECO:0000256" key="2">
    <source>
        <dbReference type="ARBA" id="ARBA00005417"/>
    </source>
</evidence>
<dbReference type="InParanoid" id="E8N576"/>
<dbReference type="InterPro" id="IPR027417">
    <property type="entry name" value="P-loop_NTPase"/>
</dbReference>
<feature type="domain" description="ABC transporter" evidence="11">
    <location>
        <begin position="278"/>
        <end position="511"/>
    </location>
</feature>
<evidence type="ECO:0000256" key="9">
    <source>
        <dbReference type="ARBA" id="ARBA00023136"/>
    </source>
</evidence>
<dbReference type="PROSITE" id="PS00211">
    <property type="entry name" value="ABC_TRANSPORTER_1"/>
    <property type="match status" value="2"/>
</dbReference>
<dbReference type="Gene3D" id="3.40.50.300">
    <property type="entry name" value="P-loop containing nucleotide triphosphate hydrolases"/>
    <property type="match status" value="2"/>
</dbReference>
<dbReference type="GO" id="GO:0005524">
    <property type="term" value="F:ATP binding"/>
    <property type="evidence" value="ECO:0007669"/>
    <property type="project" value="UniProtKB-KW"/>
</dbReference>
<dbReference type="NCBIfam" id="NF010167">
    <property type="entry name" value="PRK13648.1"/>
    <property type="match status" value="2"/>
</dbReference>
<gene>
    <name evidence="12" type="ordered locus">ANT_15620</name>
</gene>
<dbReference type="Pfam" id="PF00005">
    <property type="entry name" value="ABC_tran"/>
    <property type="match status" value="2"/>
</dbReference>
<dbReference type="GO" id="GO:0043190">
    <property type="term" value="C:ATP-binding cassette (ABC) transporter complex"/>
    <property type="evidence" value="ECO:0007669"/>
    <property type="project" value="TreeGrafter"/>
</dbReference>
<evidence type="ECO:0000313" key="12">
    <source>
        <dbReference type="EMBL" id="BAJ63590.1"/>
    </source>
</evidence>
<evidence type="ECO:0000256" key="5">
    <source>
        <dbReference type="ARBA" id="ARBA00022737"/>
    </source>
</evidence>
<dbReference type="KEGG" id="atm:ANT_15620"/>
<name>E8N576_ANATU</name>
<organism evidence="12 13">
    <name type="scientific">Anaerolinea thermophila (strain DSM 14523 / JCM 11388 / NBRC 100420 / UNI-1)</name>
    <dbReference type="NCBI Taxonomy" id="926569"/>
    <lineage>
        <taxon>Bacteria</taxon>
        <taxon>Bacillati</taxon>
        <taxon>Chloroflexota</taxon>
        <taxon>Anaerolineae</taxon>
        <taxon>Anaerolineales</taxon>
        <taxon>Anaerolineaceae</taxon>
        <taxon>Anaerolinea</taxon>
    </lineage>
</organism>
<evidence type="ECO:0000313" key="13">
    <source>
        <dbReference type="Proteomes" id="UP000008922"/>
    </source>
</evidence>
<dbReference type="RefSeq" id="WP_013559972.1">
    <property type="nucleotide sequence ID" value="NC_014960.1"/>
</dbReference>
<dbReference type="eggNOG" id="COG1122">
    <property type="taxonomic scope" value="Bacteria"/>
</dbReference>
<sequence length="539" mass="60011">MSNNHSSLPLVVENLTFRYERREKPAIKNISFSIQPGQIVLLAGSSGCGKTTLMRCINGLAPNIYKGEMTGKISVFGHDVTQMSLLQLSQYVGTLLQDPERQIVASHVLNEVAFGLENLGIPRLRILQRVEKTLEYLGIDHLKDRETFKLSGGEKQKVALAGVLVMEPKLLLLDEPLASLDPASAAEALSMFKRLAEDGISILLVEHRVEDVLAIHPDVIIYMEDGEITYHGDVKGFLEIADFSKVKLPAEVVAQRAKSVHFPPLSRQFTPETSSELLRFENVTFQYHPEIPPTLKNINFSIHKGEVTAILGHNGAGKTTLVKHALGLLKPTKGTVYLDGKDTKTITIAEAAHTIGYVFQSPTQMLFAPTVEQELAFGPQNLGFSPQEIQQNVDWALQTVHLENEKRTPPLALSFGQQKRVSIASILSMKSRILMMDEPTAGQDYWNYHSFMSSILEMPGYDAVLFITHDLDLAITYANRIILMANGEIIRDGSPEEVLRDIETLKNAHVLPTSLLSLNLKLFDRTRKFLRAELLANFI</sequence>
<dbReference type="SMART" id="SM00382">
    <property type="entry name" value="AAA"/>
    <property type="match status" value="2"/>
</dbReference>
<evidence type="ECO:0000256" key="3">
    <source>
        <dbReference type="ARBA" id="ARBA00022448"/>
    </source>
</evidence>
<keyword evidence="3" id="KW-0813">Transport</keyword>
<dbReference type="EMBL" id="AP012029">
    <property type="protein sequence ID" value="BAJ63590.1"/>
    <property type="molecule type" value="Genomic_DNA"/>
</dbReference>
<comment type="similarity">
    <text evidence="2">Belongs to the ABC transporter superfamily.</text>
</comment>
<evidence type="ECO:0000256" key="1">
    <source>
        <dbReference type="ARBA" id="ARBA00004202"/>
    </source>
</evidence>
<keyword evidence="5" id="KW-0677">Repeat</keyword>